<dbReference type="PROSITE" id="PS52004">
    <property type="entry name" value="KS3_2"/>
    <property type="match status" value="1"/>
</dbReference>
<evidence type="ECO:0000259" key="4">
    <source>
        <dbReference type="PROSITE" id="PS52004"/>
    </source>
</evidence>
<evidence type="ECO:0000256" key="3">
    <source>
        <dbReference type="ARBA" id="ARBA00022679"/>
    </source>
</evidence>
<keyword evidence="1" id="KW-0596">Phosphopantetheine</keyword>
<dbReference type="InterPro" id="IPR020841">
    <property type="entry name" value="PKS_Beta-ketoAc_synthase_dom"/>
</dbReference>
<dbReference type="InterPro" id="IPR016039">
    <property type="entry name" value="Thiolase-like"/>
</dbReference>
<dbReference type="SUPFAM" id="SSF52151">
    <property type="entry name" value="FabD/lysophospholipase-like"/>
    <property type="match status" value="1"/>
</dbReference>
<evidence type="ECO:0000256" key="2">
    <source>
        <dbReference type="ARBA" id="ARBA00022553"/>
    </source>
</evidence>
<feature type="domain" description="Ketosynthase family 3 (KS3)" evidence="4">
    <location>
        <begin position="21"/>
        <end position="473"/>
    </location>
</feature>
<accession>A0A291RM20</accession>
<dbReference type="EMBL" id="CP023778">
    <property type="protein sequence ID" value="ATL68204.1"/>
    <property type="molecule type" value="Genomic_DNA"/>
</dbReference>
<dbReference type="SUPFAM" id="SSF53901">
    <property type="entry name" value="Thiolase-like"/>
    <property type="match status" value="1"/>
</dbReference>
<proteinExistence type="predicted"/>
<dbReference type="InterPro" id="IPR016035">
    <property type="entry name" value="Acyl_Trfase/lysoPLipase"/>
</dbReference>
<dbReference type="SUPFAM" id="SSF55048">
    <property type="entry name" value="Probable ACP-binding domain of malonyl-CoA ACP transacylase"/>
    <property type="match status" value="1"/>
</dbReference>
<dbReference type="CDD" id="cd00833">
    <property type="entry name" value="PKS"/>
    <property type="match status" value="1"/>
</dbReference>
<dbReference type="Pfam" id="PF00698">
    <property type="entry name" value="Acyl_transf_1"/>
    <property type="match status" value="1"/>
</dbReference>
<dbReference type="InterPro" id="IPR014030">
    <property type="entry name" value="Ketoacyl_synth_N"/>
</dbReference>
<dbReference type="Pfam" id="PF02801">
    <property type="entry name" value="Ketoacyl-synt_C"/>
    <property type="match status" value="1"/>
</dbReference>
<dbReference type="PANTHER" id="PTHR43074:SF1">
    <property type="entry name" value="BETA-KETOACYL SYNTHASE FAMILY PROTEIN-RELATED"/>
    <property type="match status" value="1"/>
</dbReference>
<evidence type="ECO:0000256" key="1">
    <source>
        <dbReference type="ARBA" id="ARBA00022450"/>
    </source>
</evidence>
<protein>
    <submittedName>
        <fullName evidence="5">Polyketide synthase</fullName>
    </submittedName>
</protein>
<dbReference type="Gene3D" id="3.40.47.10">
    <property type="match status" value="1"/>
</dbReference>
<dbReference type="Pfam" id="PF00109">
    <property type="entry name" value="ketoacyl-synt"/>
    <property type="match status" value="1"/>
</dbReference>
<dbReference type="SMART" id="SM00825">
    <property type="entry name" value="PKS_KS"/>
    <property type="match status" value="1"/>
</dbReference>
<evidence type="ECO:0000313" key="6">
    <source>
        <dbReference type="Proteomes" id="UP000221961"/>
    </source>
</evidence>
<dbReference type="InterPro" id="IPR018201">
    <property type="entry name" value="Ketoacyl_synth_AS"/>
</dbReference>
<dbReference type="KEGG" id="ntp:CRH09_20490"/>
<name>A0A291RM20_9NOCA</name>
<sequence>MTFLGVEVTQEVQKPGFSLSRTPIAIVGIGSLFPRARDAREFWSNITDARDCIEEVPESHWRIADYYDPDPTAPDKTYCKVGGFIPTIDFDPMEFGIPPNVIGVTDTVQLLSLIVAKQTFADAGAFGSDWYDPGRAGVVLGTIGGTAISEGFNARLVTPQIREAVRACGLSERDADEIVAKYSSAFAPWEENSFPGALGNVIAGRIANRFDLGGTNYVVDSACASSLTAVRLAVDELLSGRADFMLTGGCEFKNTIFNYLCFSKTPAFSKAGRVRPFDQSADGTLSGEGIGMLALKRLDDAERDGNRIYATLRGIGASSDGRFKSIYAPRREGQVIALHRAYAEAGVDPSDVGLVECHGTGTSIGDAIEVAALRDVFEAPLGSIAVGSVKSQIGHTKAAAGVAGLIKVALALHEKTLPPTINVDRPAESLDGSPFYVNTAARPWILDPSRARRRAAVSAFGFGGTNFHCVLEEYDSIRADAPVLHRVSTVHAWHAATVPDLIEQLESGADGSDTSSPIPARHARVAIVGSDPDELAALRAKAVERLRADVAATEFTIDHVVFYRHAAYLGSPGAGKVAAVFAGQGSQYPDMGAQAALSLPPVRLEFDATALAFTGSEPLGAVVFPPPAFDAAHRADQVAALRRTEYAQPAIGALSVGQYKYLSELGFHADGAVGHSFGELTALWAAGSLSDAEFRCLAAERGAAMAARPAAHADSSTMVAVACSVDRARELLAGQSDVYLCNINAPDQVVVGGGSAAVSAFAAMCAANDVRTSELCVCAAFHTPYVAHAVDGFRRAVAEVDVREPSMPVYPNMATAQYGADVSRNRDNLVQQLTSTVYFSGRIAQMYDHGFRVFVEFGPGTVLSGLVRKTLAGRDDVVVLSADRGRGQDSDRAIKQLVARLLVLGMPLTGVNRYTAPPPPEQQAGRLRIPMNGANYVPPQRAAAHDQRLRDGYRASAVTANGALAASTPSL</sequence>
<dbReference type="AlphaFoldDB" id="A0A291RM20"/>
<dbReference type="PANTHER" id="PTHR43074">
    <property type="entry name" value="OMEGA-3 POLYUNSATURATED FATTY ACID SYNTHASE PFAB-RELATED"/>
    <property type="match status" value="1"/>
</dbReference>
<dbReference type="InterPro" id="IPR014031">
    <property type="entry name" value="Ketoacyl_synth_C"/>
</dbReference>
<dbReference type="InterPro" id="IPR001227">
    <property type="entry name" value="Ac_transferase_dom_sf"/>
</dbReference>
<dbReference type="Gene3D" id="3.40.366.10">
    <property type="entry name" value="Malonyl-Coenzyme A Acyl Carrier Protein, domain 2"/>
    <property type="match status" value="1"/>
</dbReference>
<keyword evidence="2" id="KW-0597">Phosphoprotein</keyword>
<dbReference type="InterPro" id="IPR016036">
    <property type="entry name" value="Malonyl_transacylase_ACP-bd"/>
</dbReference>
<dbReference type="InterPro" id="IPR014043">
    <property type="entry name" value="Acyl_transferase_dom"/>
</dbReference>
<dbReference type="PROSITE" id="PS00606">
    <property type="entry name" value="KS3_1"/>
    <property type="match status" value="1"/>
</dbReference>
<dbReference type="InterPro" id="IPR052568">
    <property type="entry name" value="PKS-FAS_Synthase"/>
</dbReference>
<dbReference type="GO" id="GO:0006633">
    <property type="term" value="P:fatty acid biosynthetic process"/>
    <property type="evidence" value="ECO:0007669"/>
    <property type="project" value="InterPro"/>
</dbReference>
<organism evidence="5 6">
    <name type="scientific">Nocardia terpenica</name>
    <dbReference type="NCBI Taxonomy" id="455432"/>
    <lineage>
        <taxon>Bacteria</taxon>
        <taxon>Bacillati</taxon>
        <taxon>Actinomycetota</taxon>
        <taxon>Actinomycetes</taxon>
        <taxon>Mycobacteriales</taxon>
        <taxon>Nocardiaceae</taxon>
        <taxon>Nocardia</taxon>
    </lineage>
</organism>
<dbReference type="Proteomes" id="UP000221961">
    <property type="component" value="Chromosome"/>
</dbReference>
<gene>
    <name evidence="5" type="ORF">CRH09_20490</name>
</gene>
<dbReference type="SMART" id="SM00827">
    <property type="entry name" value="PKS_AT"/>
    <property type="match status" value="1"/>
</dbReference>
<keyword evidence="3" id="KW-0808">Transferase</keyword>
<reference evidence="5 6" key="1">
    <citation type="submission" date="2017-10" db="EMBL/GenBank/DDBJ databases">
        <title>Comparative genomics between pathogenic Norcardia.</title>
        <authorList>
            <person name="Zeng L."/>
        </authorList>
    </citation>
    <scope>NUCLEOTIDE SEQUENCE [LARGE SCALE GENOMIC DNA]</scope>
    <source>
        <strain evidence="5 6">NC_YFY_NT001</strain>
    </source>
</reference>
<dbReference type="Gene3D" id="3.30.70.250">
    <property type="entry name" value="Malonyl-CoA ACP transacylase, ACP-binding"/>
    <property type="match status" value="1"/>
</dbReference>
<dbReference type="GO" id="GO:0004315">
    <property type="term" value="F:3-oxoacyl-[acyl-carrier-protein] synthase activity"/>
    <property type="evidence" value="ECO:0007669"/>
    <property type="project" value="InterPro"/>
</dbReference>
<evidence type="ECO:0000313" key="5">
    <source>
        <dbReference type="EMBL" id="ATL68204.1"/>
    </source>
</evidence>